<dbReference type="EMBL" id="CAHIKZ030000849">
    <property type="protein sequence ID" value="CAE1241778.1"/>
    <property type="molecule type" value="Genomic_DNA"/>
</dbReference>
<comment type="caution">
    <text evidence="2">The sequence shown here is derived from an EMBL/GenBank/DDBJ whole genome shotgun (WGS) entry which is preliminary data.</text>
</comment>
<sequence length="236" mass="27681">MHVFLPVYSILILCLSSHRLYRFIHTYSFFLSISYSLFAFLLIDFAVSFIHILSSFLFHNLFCLSSHRLYRFIHTYSFFLSIPYTFFAFPLTDFTVSFIHILSSFLFHNLFCLSSHRLYRFIQTYPFYLSILYTSFAFLLIAGSSIHILSAYLFHILSFPSLSYSCPVLSYTFILPIYSIPFLYLSSHNLCLFFHTHSFYLSIPYSSFVFLLIVIAGSSIHFLSACLFHTLSLSFL</sequence>
<feature type="transmembrane region" description="Helical" evidence="1">
    <location>
        <begin position="95"/>
        <end position="113"/>
    </location>
</feature>
<feature type="transmembrane region" description="Helical" evidence="1">
    <location>
        <begin position="208"/>
        <end position="231"/>
    </location>
</feature>
<evidence type="ECO:0000313" key="3">
    <source>
        <dbReference type="Proteomes" id="UP000597762"/>
    </source>
</evidence>
<dbReference type="AlphaFoldDB" id="A0A812BUF5"/>
<keyword evidence="1" id="KW-0472">Membrane</keyword>
<dbReference type="Proteomes" id="UP000597762">
    <property type="component" value="Unassembled WGS sequence"/>
</dbReference>
<keyword evidence="1" id="KW-0812">Transmembrane</keyword>
<protein>
    <submittedName>
        <fullName evidence="2">Uncharacterized protein</fullName>
    </submittedName>
</protein>
<reference evidence="2" key="1">
    <citation type="submission" date="2021-01" db="EMBL/GenBank/DDBJ databases">
        <authorList>
            <person name="Li R."/>
            <person name="Bekaert M."/>
        </authorList>
    </citation>
    <scope>NUCLEOTIDE SEQUENCE</scope>
    <source>
        <strain evidence="2">Farmed</strain>
    </source>
</reference>
<evidence type="ECO:0000313" key="2">
    <source>
        <dbReference type="EMBL" id="CAE1241778.1"/>
    </source>
</evidence>
<gene>
    <name evidence="2" type="ORF">SPHA_22992</name>
</gene>
<organism evidence="2 3">
    <name type="scientific">Acanthosepion pharaonis</name>
    <name type="common">Pharaoh cuttlefish</name>
    <name type="synonym">Sepia pharaonis</name>
    <dbReference type="NCBI Taxonomy" id="158019"/>
    <lineage>
        <taxon>Eukaryota</taxon>
        <taxon>Metazoa</taxon>
        <taxon>Spiralia</taxon>
        <taxon>Lophotrochozoa</taxon>
        <taxon>Mollusca</taxon>
        <taxon>Cephalopoda</taxon>
        <taxon>Coleoidea</taxon>
        <taxon>Decapodiformes</taxon>
        <taxon>Sepiida</taxon>
        <taxon>Sepiina</taxon>
        <taxon>Sepiidae</taxon>
        <taxon>Acanthosepion</taxon>
    </lineage>
</organism>
<proteinExistence type="predicted"/>
<accession>A0A812BUF5</accession>
<evidence type="ECO:0000256" key="1">
    <source>
        <dbReference type="SAM" id="Phobius"/>
    </source>
</evidence>
<feature type="transmembrane region" description="Helical" evidence="1">
    <location>
        <begin position="168"/>
        <end position="187"/>
    </location>
</feature>
<feature type="transmembrane region" description="Helical" evidence="1">
    <location>
        <begin position="32"/>
        <end position="57"/>
    </location>
</feature>
<name>A0A812BUF5_ACAPH</name>
<keyword evidence="1" id="KW-1133">Transmembrane helix</keyword>
<keyword evidence="3" id="KW-1185">Reference proteome</keyword>
<feature type="transmembrane region" description="Helical" evidence="1">
    <location>
        <begin position="125"/>
        <end position="148"/>
    </location>
</feature>